<evidence type="ECO:0000313" key="2">
    <source>
        <dbReference type="EMBL" id="GBQ01010.1"/>
    </source>
</evidence>
<feature type="compositionally biased region" description="Low complexity" evidence="1">
    <location>
        <begin position="14"/>
        <end position="38"/>
    </location>
</feature>
<feature type="region of interest" description="Disordered" evidence="1">
    <location>
        <begin position="1"/>
        <end position="38"/>
    </location>
</feature>
<dbReference type="Proteomes" id="UP000265354">
    <property type="component" value="Unassembled WGS sequence"/>
</dbReference>
<accession>A0A388SZ21</accession>
<name>A0A388SZ21_9ACTN</name>
<evidence type="ECO:0000256" key="1">
    <source>
        <dbReference type="SAM" id="MobiDB-lite"/>
    </source>
</evidence>
<dbReference type="AlphaFoldDB" id="A0A388SZ21"/>
<evidence type="ECO:0000313" key="3">
    <source>
        <dbReference type="Proteomes" id="UP000265354"/>
    </source>
</evidence>
<protein>
    <submittedName>
        <fullName evidence="2">Uncharacterized protein</fullName>
    </submittedName>
</protein>
<organism evidence="2 3">
    <name type="scientific">Streptomyces spongiicola</name>
    <dbReference type="NCBI Taxonomy" id="1690221"/>
    <lineage>
        <taxon>Bacteria</taxon>
        <taxon>Bacillati</taxon>
        <taxon>Actinomycetota</taxon>
        <taxon>Actinomycetes</taxon>
        <taxon>Kitasatosporales</taxon>
        <taxon>Streptomycetaceae</taxon>
        <taxon>Streptomyces</taxon>
    </lineage>
</organism>
<dbReference type="EMBL" id="BGZL01000005">
    <property type="protein sequence ID" value="GBQ01010.1"/>
    <property type="molecule type" value="Genomic_DNA"/>
</dbReference>
<proteinExistence type="predicted"/>
<reference evidence="2 3" key="1">
    <citation type="submission" date="2018-07" db="EMBL/GenBank/DDBJ databases">
        <title>Whole Genome Shotgun Sequence of Streptomyces spongiicola strain 531S.</title>
        <authorList>
            <person name="Dohra H."/>
            <person name="Kodani S."/>
        </authorList>
    </citation>
    <scope>NUCLEOTIDE SEQUENCE [LARGE SCALE GENOMIC DNA]</scope>
    <source>
        <strain evidence="2 3">531S</strain>
    </source>
</reference>
<feature type="compositionally biased region" description="Basic residues" evidence="1">
    <location>
        <begin position="1"/>
        <end position="13"/>
    </location>
</feature>
<comment type="caution">
    <text evidence="2">The sequence shown here is derived from an EMBL/GenBank/DDBJ whole genome shotgun (WGS) entry which is preliminary data.</text>
</comment>
<sequence length="70" mass="7367">MERHRLHRARRRPSSPSSSRSSSPSSRPALARSPSSSGGFALPAAVPFAVEEVAVEEVAPIEETAVVTVA</sequence>
<gene>
    <name evidence="2" type="ORF">SSP531S_24370</name>
</gene>